<evidence type="ECO:0000256" key="1">
    <source>
        <dbReference type="ARBA" id="ARBA00009759"/>
    </source>
</evidence>
<dbReference type="Pfam" id="PF00459">
    <property type="entry name" value="Inositol_P"/>
    <property type="match status" value="1"/>
</dbReference>
<dbReference type="InterPro" id="IPR000760">
    <property type="entry name" value="Inositol_monophosphatase-like"/>
</dbReference>
<feature type="binding site" evidence="2">
    <location>
        <position position="84"/>
    </location>
    <ligand>
        <name>Mg(2+)</name>
        <dbReference type="ChEBI" id="CHEBI:18420"/>
        <label>1</label>
        <note>catalytic</note>
    </ligand>
</feature>
<sequence length="268" mass="27571">MSDLHIALTALMDRVAGDVLAGPARVSEKGQDGLDFVTSVDLALQARFETELAALLPSSRVVGEEGFAGLGATQAPVWLVDPLDGTVNFVAGLPCYAMAAVLIRDGAPVLAAVHDIPNRSTYSAIAGGGAFLDGAALRPRAHAARLAVLSSGLMRDLAGQAPAVLGDLLATFKLRNLGSQALHLCHAAAGHLSLVASREARGWDDMAGALIATEAGLVYGHYGADDPEAGAEQMSLCTTPDLFDTYAAALARSLPPADAPQPTRSTRP</sequence>
<comment type="cofactor">
    <cofactor evidence="2">
        <name>Mg(2+)</name>
        <dbReference type="ChEBI" id="CHEBI:18420"/>
    </cofactor>
</comment>
<reference evidence="3" key="2">
    <citation type="submission" date="2020-09" db="EMBL/GenBank/DDBJ databases">
        <authorList>
            <person name="Sun Q."/>
            <person name="Zhou Y."/>
        </authorList>
    </citation>
    <scope>NUCLEOTIDE SEQUENCE</scope>
    <source>
        <strain evidence="3">CGMCC 1.7081</strain>
    </source>
</reference>
<keyword evidence="4" id="KW-1185">Reference proteome</keyword>
<name>A0A8J3HAM2_9RHOB</name>
<dbReference type="GO" id="GO:0046872">
    <property type="term" value="F:metal ion binding"/>
    <property type="evidence" value="ECO:0007669"/>
    <property type="project" value="UniProtKB-KW"/>
</dbReference>
<evidence type="ECO:0000313" key="3">
    <source>
        <dbReference type="EMBL" id="GHG97661.1"/>
    </source>
</evidence>
<evidence type="ECO:0000256" key="2">
    <source>
        <dbReference type="PIRSR" id="PIRSR600760-2"/>
    </source>
</evidence>
<organism evidence="3 4">
    <name type="scientific">Pseudodonghicola xiamenensis</name>
    <dbReference type="NCBI Taxonomy" id="337702"/>
    <lineage>
        <taxon>Bacteria</taxon>
        <taxon>Pseudomonadati</taxon>
        <taxon>Pseudomonadota</taxon>
        <taxon>Alphaproteobacteria</taxon>
        <taxon>Rhodobacterales</taxon>
        <taxon>Paracoccaceae</taxon>
        <taxon>Pseudodonghicola</taxon>
    </lineage>
</organism>
<dbReference type="Gene3D" id="3.40.190.80">
    <property type="match status" value="1"/>
</dbReference>
<dbReference type="EMBL" id="BNAP01000019">
    <property type="protein sequence ID" value="GHG97661.1"/>
    <property type="molecule type" value="Genomic_DNA"/>
</dbReference>
<keyword evidence="2" id="KW-0479">Metal-binding</keyword>
<feature type="binding site" evidence="2">
    <location>
        <position position="81"/>
    </location>
    <ligand>
        <name>Mg(2+)</name>
        <dbReference type="ChEBI" id="CHEBI:18420"/>
        <label>1</label>
        <note>catalytic</note>
    </ligand>
</feature>
<accession>A0A8J3HAM2</accession>
<dbReference type="PANTHER" id="PTHR20854">
    <property type="entry name" value="INOSITOL MONOPHOSPHATASE"/>
    <property type="match status" value="1"/>
</dbReference>
<comment type="caution">
    <text evidence="3">The sequence shown here is derived from an EMBL/GenBank/DDBJ whole genome shotgun (WGS) entry which is preliminary data.</text>
</comment>
<proteinExistence type="inferred from homology"/>
<feature type="binding site" evidence="2">
    <location>
        <position position="83"/>
    </location>
    <ligand>
        <name>Mg(2+)</name>
        <dbReference type="ChEBI" id="CHEBI:18420"/>
        <label>1</label>
        <note>catalytic</note>
    </ligand>
</feature>
<dbReference type="Proteomes" id="UP000611500">
    <property type="component" value="Unassembled WGS sequence"/>
</dbReference>
<protein>
    <submittedName>
        <fullName evidence="3">Inositol-1-monophosphatase</fullName>
    </submittedName>
</protein>
<feature type="binding site" evidence="2">
    <location>
        <position position="204"/>
    </location>
    <ligand>
        <name>Mg(2+)</name>
        <dbReference type="ChEBI" id="CHEBI:18420"/>
        <label>1</label>
        <note>catalytic</note>
    </ligand>
</feature>
<keyword evidence="2" id="KW-0460">Magnesium</keyword>
<comment type="similarity">
    <text evidence="1">Belongs to the inositol monophosphatase superfamily.</text>
</comment>
<evidence type="ECO:0000313" key="4">
    <source>
        <dbReference type="Proteomes" id="UP000611500"/>
    </source>
</evidence>
<dbReference type="GO" id="GO:0006020">
    <property type="term" value="P:inositol metabolic process"/>
    <property type="evidence" value="ECO:0007669"/>
    <property type="project" value="TreeGrafter"/>
</dbReference>
<dbReference type="CDD" id="cd01637">
    <property type="entry name" value="IMPase_like"/>
    <property type="match status" value="1"/>
</dbReference>
<dbReference type="GO" id="GO:0008934">
    <property type="term" value="F:inositol monophosphate 1-phosphatase activity"/>
    <property type="evidence" value="ECO:0007669"/>
    <property type="project" value="TreeGrafter"/>
</dbReference>
<feature type="binding site" evidence="2">
    <location>
        <position position="64"/>
    </location>
    <ligand>
        <name>Mg(2+)</name>
        <dbReference type="ChEBI" id="CHEBI:18420"/>
        <label>1</label>
        <note>catalytic</note>
    </ligand>
</feature>
<dbReference type="AlphaFoldDB" id="A0A8J3HAM2"/>
<dbReference type="SUPFAM" id="SSF56655">
    <property type="entry name" value="Carbohydrate phosphatase"/>
    <property type="match status" value="1"/>
</dbReference>
<dbReference type="PANTHER" id="PTHR20854:SF4">
    <property type="entry name" value="INOSITOL-1-MONOPHOSPHATASE-RELATED"/>
    <property type="match status" value="1"/>
</dbReference>
<reference evidence="3" key="1">
    <citation type="journal article" date="2014" name="Int. J. Syst. Evol. Microbiol.">
        <title>Complete genome sequence of Corynebacterium casei LMG S-19264T (=DSM 44701T), isolated from a smear-ripened cheese.</title>
        <authorList>
            <consortium name="US DOE Joint Genome Institute (JGI-PGF)"/>
            <person name="Walter F."/>
            <person name="Albersmeier A."/>
            <person name="Kalinowski J."/>
            <person name="Ruckert C."/>
        </authorList>
    </citation>
    <scope>NUCLEOTIDE SEQUENCE</scope>
    <source>
        <strain evidence="3">CGMCC 1.7081</strain>
    </source>
</reference>
<dbReference type="PRINTS" id="PR00377">
    <property type="entry name" value="IMPHPHTASES"/>
</dbReference>
<dbReference type="Gene3D" id="3.30.540.10">
    <property type="entry name" value="Fructose-1,6-Bisphosphatase, subunit A, domain 1"/>
    <property type="match status" value="1"/>
</dbReference>
<dbReference type="GO" id="GO:0007165">
    <property type="term" value="P:signal transduction"/>
    <property type="evidence" value="ECO:0007669"/>
    <property type="project" value="TreeGrafter"/>
</dbReference>
<gene>
    <name evidence="3" type="primary">suhB</name>
    <name evidence="3" type="ORF">GCM10010961_32540</name>
</gene>